<dbReference type="HOGENOM" id="CLU_1577077_0_0_4"/>
<organism evidence="1">
    <name type="scientific">Polynucleobacter necessarius subsp. necessarius (strain STIR1)</name>
    <dbReference type="NCBI Taxonomy" id="452638"/>
    <lineage>
        <taxon>Bacteria</taxon>
        <taxon>Pseudomonadati</taxon>
        <taxon>Pseudomonadota</taxon>
        <taxon>Betaproteobacteria</taxon>
        <taxon>Burkholderiales</taxon>
        <taxon>Burkholderiaceae</taxon>
        <taxon>Polynucleobacter</taxon>
    </lineage>
</organism>
<dbReference type="OrthoDB" id="9813903at2"/>
<sequence>MLQKTKSNPLIDVISYVDNRGEIINYSRSFPAPKINIADRDYFLNAQLGYGEGTFYSIPVQNRFNQSWIFYLSRRISNSKGEFLGLIIVGISSKIFSKFYEIVATNLGPGASITLYRRDFTVMTLWLFIPNMIGQKRADSTTMKIIDDLKLTNGVILTDEPSSSGLLPA</sequence>
<name>B1XUB8_POLNS</name>
<dbReference type="CDD" id="cd12914">
    <property type="entry name" value="PDC1_DGC_like"/>
    <property type="match status" value="1"/>
</dbReference>
<dbReference type="Gene3D" id="3.30.450.20">
    <property type="entry name" value="PAS domain"/>
    <property type="match status" value="1"/>
</dbReference>
<evidence type="ECO:0000313" key="1">
    <source>
        <dbReference type="EMBL" id="ACB43945.1"/>
    </source>
</evidence>
<gene>
    <name evidence="1" type="ordered locus">Pnec_0718</name>
</gene>
<reference evidence="1" key="1">
    <citation type="submission" date="2008-03" db="EMBL/GenBank/DDBJ databases">
        <title>Complete sequence of Polynucleobacter necessarius STIR1.</title>
        <authorList>
            <consortium name="US DOE Joint Genome Institute"/>
            <person name="Copeland A."/>
            <person name="Lucas S."/>
            <person name="Lapidus A."/>
            <person name="Barry K."/>
            <person name="Detter J.C."/>
            <person name="Glavina del Rio T."/>
            <person name="Hammon N."/>
            <person name="Israni S."/>
            <person name="Dalin E."/>
            <person name="Tice H."/>
            <person name="Pitluck S."/>
            <person name="Chain P."/>
            <person name="Malfatti S."/>
            <person name="Shin M."/>
            <person name="Vergez L."/>
            <person name="Schmutz J."/>
            <person name="Larimer F."/>
            <person name="Land M."/>
            <person name="Hauser L."/>
            <person name="Kyrpides N."/>
            <person name="Kim E."/>
            <person name="Hahn M."/>
            <person name="Richardson P."/>
        </authorList>
    </citation>
    <scope>NUCLEOTIDE SEQUENCE [LARGE SCALE GENOMIC DNA]</scope>
    <source>
        <strain evidence="1">STIR1</strain>
    </source>
</reference>
<dbReference type="AlphaFoldDB" id="B1XUB8"/>
<proteinExistence type="predicted"/>
<accession>B1XUB8</accession>
<dbReference type="eggNOG" id="COG2199">
    <property type="taxonomic scope" value="Bacteria"/>
</dbReference>
<dbReference type="EMBL" id="CP001010">
    <property type="protein sequence ID" value="ACB43945.1"/>
    <property type="molecule type" value="Genomic_DNA"/>
</dbReference>
<dbReference type="STRING" id="452638.Pnec_0718"/>
<dbReference type="KEGG" id="pne:Pnec_0718"/>
<protein>
    <submittedName>
        <fullName evidence="1">Diguanylate cyclase</fullName>
    </submittedName>
</protein>